<keyword evidence="7 13" id="KW-1133">Transmembrane helix</keyword>
<evidence type="ECO:0000313" key="16">
    <source>
        <dbReference type="Proteomes" id="UP000314987"/>
    </source>
</evidence>
<dbReference type="AlphaFoldDB" id="A0A4X2M460"/>
<comment type="similarity">
    <text evidence="12">Belongs to the G-protein coupled receptor 1 family.</text>
</comment>
<keyword evidence="6 13" id="KW-0552">Olfaction</keyword>
<feature type="transmembrane region" description="Helical" evidence="13">
    <location>
        <begin position="246"/>
        <end position="269"/>
    </location>
</feature>
<reference evidence="15" key="3">
    <citation type="submission" date="2025-09" db="UniProtKB">
        <authorList>
            <consortium name="Ensembl"/>
        </authorList>
    </citation>
    <scope>IDENTIFICATION</scope>
</reference>
<evidence type="ECO:0000313" key="15">
    <source>
        <dbReference type="Ensembl" id="ENSVURP00010028781.1"/>
    </source>
</evidence>
<keyword evidence="5 12" id="KW-0812">Transmembrane</keyword>
<dbReference type="GeneTree" id="ENSGT01050000244828"/>
<dbReference type="FunFam" id="1.20.1070.10:FF:000037">
    <property type="entry name" value="Olfactory receptor"/>
    <property type="match status" value="1"/>
</dbReference>
<dbReference type="GO" id="GO:0004930">
    <property type="term" value="F:G protein-coupled receptor activity"/>
    <property type="evidence" value="ECO:0007669"/>
    <property type="project" value="UniProtKB-KW"/>
</dbReference>
<dbReference type="PROSITE" id="PS00237">
    <property type="entry name" value="G_PROTEIN_RECEP_F1_1"/>
    <property type="match status" value="1"/>
</dbReference>
<dbReference type="PROSITE" id="PS50262">
    <property type="entry name" value="G_PROTEIN_RECEP_F1_2"/>
    <property type="match status" value="1"/>
</dbReference>
<comment type="function">
    <text evidence="1">Odorant receptor.</text>
</comment>
<gene>
    <name evidence="15" type="primary">LOC114032331</name>
</gene>
<dbReference type="Gene3D" id="1.20.1070.10">
    <property type="entry name" value="Rhodopsin 7-helix transmembrane proteins"/>
    <property type="match status" value="1"/>
</dbReference>
<dbReference type="InterPro" id="IPR050516">
    <property type="entry name" value="Olfactory_GPCR"/>
</dbReference>
<keyword evidence="3 13" id="KW-1003">Cell membrane</keyword>
<dbReference type="Pfam" id="PF13853">
    <property type="entry name" value="7tm_4"/>
    <property type="match status" value="1"/>
</dbReference>
<evidence type="ECO:0000256" key="5">
    <source>
        <dbReference type="ARBA" id="ARBA00022692"/>
    </source>
</evidence>
<evidence type="ECO:0000256" key="2">
    <source>
        <dbReference type="ARBA" id="ARBA00004651"/>
    </source>
</evidence>
<dbReference type="PANTHER" id="PTHR26452">
    <property type="entry name" value="OLFACTORY RECEPTOR"/>
    <property type="match status" value="1"/>
</dbReference>
<keyword evidence="10 12" id="KW-0675">Receptor</keyword>
<evidence type="ECO:0000256" key="9">
    <source>
        <dbReference type="ARBA" id="ARBA00023136"/>
    </source>
</evidence>
<feature type="transmembrane region" description="Helical" evidence="13">
    <location>
        <begin position="203"/>
        <end position="225"/>
    </location>
</feature>
<dbReference type="Ensembl" id="ENSVURT00010032788.1">
    <property type="protein sequence ID" value="ENSVURP00010028781.1"/>
    <property type="gene ID" value="ENSVURG00010022025.1"/>
</dbReference>
<feature type="transmembrane region" description="Helical" evidence="13">
    <location>
        <begin position="281"/>
        <end position="301"/>
    </location>
</feature>
<comment type="subcellular location">
    <subcellularLocation>
        <location evidence="2 13">Cell membrane</location>
        <topology evidence="2 13">Multi-pass membrane protein</topology>
    </subcellularLocation>
</comment>
<feature type="domain" description="G-protein coupled receptors family 1 profile" evidence="14">
    <location>
        <begin position="50"/>
        <end position="299"/>
    </location>
</feature>
<feature type="transmembrane region" description="Helical" evidence="13">
    <location>
        <begin position="107"/>
        <end position="129"/>
    </location>
</feature>
<keyword evidence="11 12" id="KW-0807">Transducer</keyword>
<evidence type="ECO:0000256" key="6">
    <source>
        <dbReference type="ARBA" id="ARBA00022725"/>
    </source>
</evidence>
<evidence type="ECO:0000256" key="11">
    <source>
        <dbReference type="ARBA" id="ARBA00023224"/>
    </source>
</evidence>
<evidence type="ECO:0000256" key="12">
    <source>
        <dbReference type="RuleBase" id="RU000688"/>
    </source>
</evidence>
<organism evidence="15 16">
    <name type="scientific">Vombatus ursinus</name>
    <name type="common">Common wombat</name>
    <dbReference type="NCBI Taxonomy" id="29139"/>
    <lineage>
        <taxon>Eukaryota</taxon>
        <taxon>Metazoa</taxon>
        <taxon>Chordata</taxon>
        <taxon>Craniata</taxon>
        <taxon>Vertebrata</taxon>
        <taxon>Euteleostomi</taxon>
        <taxon>Mammalia</taxon>
        <taxon>Metatheria</taxon>
        <taxon>Diprotodontia</taxon>
        <taxon>Vombatidae</taxon>
        <taxon>Vombatus</taxon>
    </lineage>
</organism>
<dbReference type="PRINTS" id="PR00237">
    <property type="entry name" value="GPCRRHODOPSN"/>
</dbReference>
<name>A0A4X2M460_VOMUR</name>
<evidence type="ECO:0000256" key="10">
    <source>
        <dbReference type="ARBA" id="ARBA00023170"/>
    </source>
</evidence>
<evidence type="ECO:0000256" key="1">
    <source>
        <dbReference type="ARBA" id="ARBA00002936"/>
    </source>
</evidence>
<reference evidence="15" key="2">
    <citation type="submission" date="2025-08" db="UniProtKB">
        <authorList>
            <consortium name="Ensembl"/>
        </authorList>
    </citation>
    <scope>IDENTIFICATION</scope>
</reference>
<dbReference type="SUPFAM" id="SSF81321">
    <property type="entry name" value="Family A G protein-coupled receptor-like"/>
    <property type="match status" value="1"/>
</dbReference>
<dbReference type="InterPro" id="IPR000276">
    <property type="entry name" value="GPCR_Rhodpsn"/>
</dbReference>
<keyword evidence="4 13" id="KW-0716">Sensory transduction</keyword>
<dbReference type="GO" id="GO:0004984">
    <property type="term" value="F:olfactory receptor activity"/>
    <property type="evidence" value="ECO:0007669"/>
    <property type="project" value="InterPro"/>
</dbReference>
<evidence type="ECO:0000256" key="4">
    <source>
        <dbReference type="ARBA" id="ARBA00022606"/>
    </source>
</evidence>
<proteinExistence type="inferred from homology"/>
<feature type="transmembrane region" description="Helical" evidence="13">
    <location>
        <begin position="36"/>
        <end position="58"/>
    </location>
</feature>
<dbReference type="PRINTS" id="PR00245">
    <property type="entry name" value="OLFACTORYR"/>
</dbReference>
<evidence type="ECO:0000256" key="7">
    <source>
        <dbReference type="ARBA" id="ARBA00022989"/>
    </source>
</evidence>
<reference evidence="16" key="1">
    <citation type="submission" date="2018-12" db="EMBL/GenBank/DDBJ databases">
        <authorList>
            <person name="Yazar S."/>
        </authorList>
    </citation>
    <scope>NUCLEOTIDE SEQUENCE [LARGE SCALE GENOMIC DNA]</scope>
</reference>
<evidence type="ECO:0000256" key="13">
    <source>
        <dbReference type="RuleBase" id="RU363047"/>
    </source>
</evidence>
<keyword evidence="16" id="KW-1185">Reference proteome</keyword>
<dbReference type="InterPro" id="IPR000725">
    <property type="entry name" value="Olfact_rcpt"/>
</dbReference>
<feature type="transmembrane region" description="Helical" evidence="13">
    <location>
        <begin position="150"/>
        <end position="170"/>
    </location>
</feature>
<dbReference type="OMA" id="CRPLNYE"/>
<dbReference type="Proteomes" id="UP000314987">
    <property type="component" value="Unassembled WGS sequence"/>
</dbReference>
<dbReference type="GO" id="GO:0005886">
    <property type="term" value="C:plasma membrane"/>
    <property type="evidence" value="ECO:0007669"/>
    <property type="project" value="UniProtKB-SubCell"/>
</dbReference>
<accession>A0A4X2M460</accession>
<evidence type="ECO:0000256" key="8">
    <source>
        <dbReference type="ARBA" id="ARBA00023040"/>
    </source>
</evidence>
<keyword evidence="8 12" id="KW-0297">G-protein coupled receptor</keyword>
<sequence>MIYPDQENSQNMANLTMVTGFLLMDFSNIWELQVLHAMLFLLIYLMALLGNLLIFTLISLDEHLHSPMYFFLKNLSFLDFCLISTTVPKSIANSLSHSYFISLLECIVQLFLVIFFASSELFLLTMMSYDRYVAICQPLNYEVIMNKGACVKMAAASWLTGGLFGVLYTVSTFSLPFCSANEIHQFFCDVPSLLRISCSDTHIALHVTIGIGFSLGILCCISITISYGPIFSTVLKIPTPEGRSKAFSTCLPHLFVLTLFITTAAMSYLSPPLDTDSILDLLLSVFYIVLPPTLNPVIYRLRNKDVKTALKNFTPKTFP</sequence>
<protein>
    <recommendedName>
        <fullName evidence="13">Olfactory receptor</fullName>
    </recommendedName>
</protein>
<keyword evidence="9 13" id="KW-0472">Membrane</keyword>
<evidence type="ECO:0000259" key="14">
    <source>
        <dbReference type="PROSITE" id="PS50262"/>
    </source>
</evidence>
<evidence type="ECO:0000256" key="3">
    <source>
        <dbReference type="ARBA" id="ARBA00022475"/>
    </source>
</evidence>
<dbReference type="InterPro" id="IPR017452">
    <property type="entry name" value="GPCR_Rhodpsn_7TM"/>
</dbReference>
<dbReference type="CDD" id="cd15227">
    <property type="entry name" value="7tmA_OR14-like"/>
    <property type="match status" value="1"/>
</dbReference>
<dbReference type="STRING" id="29139.ENSVURP00010028781"/>